<evidence type="ECO:0000259" key="5">
    <source>
        <dbReference type="Pfam" id="PF04055"/>
    </source>
</evidence>
<reference evidence="6" key="1">
    <citation type="journal article" date="2015" name="Nature">
        <title>Complex archaea that bridge the gap between prokaryotes and eukaryotes.</title>
        <authorList>
            <person name="Spang A."/>
            <person name="Saw J.H."/>
            <person name="Jorgensen S.L."/>
            <person name="Zaremba-Niedzwiedzka K."/>
            <person name="Martijn J."/>
            <person name="Lind A.E."/>
            <person name="van Eijk R."/>
            <person name="Schleper C."/>
            <person name="Guy L."/>
            <person name="Ettema T.J."/>
        </authorList>
    </citation>
    <scope>NUCLEOTIDE SEQUENCE</scope>
</reference>
<dbReference type="SFLD" id="SFLDG01067">
    <property type="entry name" value="SPASM/twitch_domain_containing"/>
    <property type="match status" value="1"/>
</dbReference>
<accession>A0A0F9BGD9</accession>
<comment type="caution">
    <text evidence="6">The sequence shown here is derived from an EMBL/GenBank/DDBJ whole genome shotgun (WGS) entry which is preliminary data.</text>
</comment>
<dbReference type="CDD" id="cd01335">
    <property type="entry name" value="Radical_SAM"/>
    <property type="match status" value="1"/>
</dbReference>
<dbReference type="PANTHER" id="PTHR11228">
    <property type="entry name" value="RADICAL SAM DOMAIN PROTEIN"/>
    <property type="match status" value="1"/>
</dbReference>
<evidence type="ECO:0000256" key="1">
    <source>
        <dbReference type="ARBA" id="ARBA00022691"/>
    </source>
</evidence>
<organism evidence="6">
    <name type="scientific">marine sediment metagenome</name>
    <dbReference type="NCBI Taxonomy" id="412755"/>
    <lineage>
        <taxon>unclassified sequences</taxon>
        <taxon>metagenomes</taxon>
        <taxon>ecological metagenomes</taxon>
    </lineage>
</organism>
<evidence type="ECO:0000256" key="3">
    <source>
        <dbReference type="ARBA" id="ARBA00023004"/>
    </source>
</evidence>
<keyword evidence="1" id="KW-0949">S-adenosyl-L-methionine</keyword>
<evidence type="ECO:0000256" key="2">
    <source>
        <dbReference type="ARBA" id="ARBA00022723"/>
    </source>
</evidence>
<keyword evidence="2" id="KW-0479">Metal-binding</keyword>
<dbReference type="GO" id="GO:0003824">
    <property type="term" value="F:catalytic activity"/>
    <property type="evidence" value="ECO:0007669"/>
    <property type="project" value="InterPro"/>
</dbReference>
<keyword evidence="3" id="KW-0408">Iron</keyword>
<dbReference type="InterPro" id="IPR050377">
    <property type="entry name" value="Radical_SAM_PqqE_MftC-like"/>
</dbReference>
<name>A0A0F9BGD9_9ZZZZ</name>
<feature type="non-terminal residue" evidence="6">
    <location>
        <position position="236"/>
    </location>
</feature>
<evidence type="ECO:0000256" key="4">
    <source>
        <dbReference type="ARBA" id="ARBA00023014"/>
    </source>
</evidence>
<dbReference type="InterPro" id="IPR058240">
    <property type="entry name" value="rSAM_sf"/>
</dbReference>
<keyword evidence="4" id="KW-0411">Iron-sulfur</keyword>
<proteinExistence type="predicted"/>
<dbReference type="PANTHER" id="PTHR11228:SF7">
    <property type="entry name" value="PQQA PEPTIDE CYCLASE"/>
    <property type="match status" value="1"/>
</dbReference>
<dbReference type="GO" id="GO:0051536">
    <property type="term" value="F:iron-sulfur cluster binding"/>
    <property type="evidence" value="ECO:0007669"/>
    <property type="project" value="UniProtKB-KW"/>
</dbReference>
<evidence type="ECO:0000313" key="6">
    <source>
        <dbReference type="EMBL" id="KKK89684.1"/>
    </source>
</evidence>
<dbReference type="EMBL" id="LAZR01049420">
    <property type="protein sequence ID" value="KKK89684.1"/>
    <property type="molecule type" value="Genomic_DNA"/>
</dbReference>
<dbReference type="AlphaFoldDB" id="A0A0F9BGD9"/>
<sequence length="236" mass="27530">MKRILKRNGEKNVQEILIPKQVDIETTSYCNLKCKYCPSLSKDANVQHMELKLFKSIIDRVDFKTTIVPWLNGEPLMHPDYAEMIKYITARDLPCYITTNGTIWNEELFQHITDDTSCYQIIFSLDGIWDKKSQSIEKARPGSDRKQIKENIERFMALHLKKDSRMNIALKICRRGQDYEEIENYIAYWLKQGIDYVCVGSALVDDKTEGMRIYPCQYSDNNFMVIKSDGRVALCA</sequence>
<dbReference type="SFLD" id="SFLDS00029">
    <property type="entry name" value="Radical_SAM"/>
    <property type="match status" value="1"/>
</dbReference>
<feature type="domain" description="Radical SAM core" evidence="5">
    <location>
        <begin position="24"/>
        <end position="182"/>
    </location>
</feature>
<dbReference type="InterPro" id="IPR013785">
    <property type="entry name" value="Aldolase_TIM"/>
</dbReference>
<gene>
    <name evidence="6" type="ORF">LCGC14_2730610</name>
</gene>
<dbReference type="SUPFAM" id="SSF102114">
    <property type="entry name" value="Radical SAM enzymes"/>
    <property type="match status" value="1"/>
</dbReference>
<protein>
    <recommendedName>
        <fullName evidence="5">Radical SAM core domain-containing protein</fullName>
    </recommendedName>
</protein>
<dbReference type="InterPro" id="IPR007197">
    <property type="entry name" value="rSAM"/>
</dbReference>
<dbReference type="GO" id="GO:0046872">
    <property type="term" value="F:metal ion binding"/>
    <property type="evidence" value="ECO:0007669"/>
    <property type="project" value="UniProtKB-KW"/>
</dbReference>
<dbReference type="Gene3D" id="3.20.20.70">
    <property type="entry name" value="Aldolase class I"/>
    <property type="match status" value="1"/>
</dbReference>
<dbReference type="Pfam" id="PF04055">
    <property type="entry name" value="Radical_SAM"/>
    <property type="match status" value="1"/>
</dbReference>